<feature type="compositionally biased region" description="Basic and acidic residues" evidence="1">
    <location>
        <begin position="46"/>
        <end position="62"/>
    </location>
</feature>
<evidence type="ECO:0000313" key="3">
    <source>
        <dbReference type="EMBL" id="GGN25565.1"/>
    </source>
</evidence>
<dbReference type="OrthoDB" id="204292at2157"/>
<keyword evidence="4" id="KW-1185">Reference proteome</keyword>
<dbReference type="Proteomes" id="UP000608850">
    <property type="component" value="Unassembled WGS sequence"/>
</dbReference>
<reference evidence="3 4" key="1">
    <citation type="journal article" date="2019" name="Int. J. Syst. Evol. Microbiol.">
        <title>The Global Catalogue of Microorganisms (GCM) 10K type strain sequencing project: providing services to taxonomists for standard genome sequencing and annotation.</title>
        <authorList>
            <consortium name="The Broad Institute Genomics Platform"/>
            <consortium name="The Broad Institute Genome Sequencing Center for Infectious Disease"/>
            <person name="Wu L."/>
            <person name="Ma J."/>
        </authorList>
    </citation>
    <scope>NUCLEOTIDE SEQUENCE [LARGE SCALE GENOMIC DNA]</scope>
    <source>
        <strain evidence="3 4">JCM 16331</strain>
    </source>
</reference>
<gene>
    <name evidence="3" type="ORF">GCM10009021_29520</name>
</gene>
<feature type="region of interest" description="Disordered" evidence="1">
    <location>
        <begin position="46"/>
        <end position="68"/>
    </location>
</feature>
<dbReference type="AlphaFoldDB" id="A0A830GEW4"/>
<evidence type="ECO:0000259" key="2">
    <source>
        <dbReference type="Pfam" id="PF20586"/>
    </source>
</evidence>
<dbReference type="EMBL" id="BMOQ01000009">
    <property type="protein sequence ID" value="GGN25565.1"/>
    <property type="molecule type" value="Genomic_DNA"/>
</dbReference>
<accession>A0A830GEW4</accession>
<proteinExistence type="predicted"/>
<evidence type="ECO:0000313" key="4">
    <source>
        <dbReference type="Proteomes" id="UP000608850"/>
    </source>
</evidence>
<protein>
    <recommendedName>
        <fullName evidence="2">DUF6788 domain-containing protein</fullName>
    </recommendedName>
</protein>
<comment type="caution">
    <text evidence="3">The sequence shown here is derived from an EMBL/GenBank/DDBJ whole genome shotgun (WGS) entry which is preliminary data.</text>
</comment>
<sequence>MPESPPTPPEELSSDFVELLEDCSAEELRAIERYADALAEYREREARLAEDDQDDVADRPEELPDDVPTRATLTIKEINGNRYYYWQWREGDKVTSKYRGPVNPDE</sequence>
<dbReference type="InterPro" id="IPR046738">
    <property type="entry name" value="DUF6788"/>
</dbReference>
<dbReference type="RefSeq" id="WP_188879957.1">
    <property type="nucleotide sequence ID" value="NZ_BMOQ01000009.1"/>
</dbReference>
<feature type="domain" description="DUF6788" evidence="2">
    <location>
        <begin position="55"/>
        <end position="105"/>
    </location>
</feature>
<evidence type="ECO:0000256" key="1">
    <source>
        <dbReference type="SAM" id="MobiDB-lite"/>
    </source>
</evidence>
<name>A0A830GEW4_9EURY</name>
<organism evidence="3 4">
    <name type="scientific">Halarchaeum nitratireducens</name>
    <dbReference type="NCBI Taxonomy" id="489913"/>
    <lineage>
        <taxon>Archaea</taxon>
        <taxon>Methanobacteriati</taxon>
        <taxon>Methanobacteriota</taxon>
        <taxon>Stenosarchaea group</taxon>
        <taxon>Halobacteria</taxon>
        <taxon>Halobacteriales</taxon>
        <taxon>Halobacteriaceae</taxon>
    </lineage>
</organism>
<dbReference type="Pfam" id="PF20586">
    <property type="entry name" value="DUF6788"/>
    <property type="match status" value="1"/>
</dbReference>